<dbReference type="Proteomes" id="UP000726170">
    <property type="component" value="Unassembled WGS sequence"/>
</dbReference>
<sequence length="97" mass="11232">MSVLLVGGDRLGNIKENLRKNGFDKIEHVTGRRNVHTKIKIPCDTDLVVVLTDFINHKVTETIKMECKKRNTKIVYSKRSWVYMECIIKNCIEKGVQ</sequence>
<keyword evidence="3" id="KW-1185">Reference proteome</keyword>
<comment type="caution">
    <text evidence="2">The sequence shown here is derived from an EMBL/GenBank/DDBJ whole genome shotgun (WGS) entry which is preliminary data.</text>
</comment>
<evidence type="ECO:0000313" key="2">
    <source>
        <dbReference type="EMBL" id="MBU5484664.1"/>
    </source>
</evidence>
<organism evidence="2 3">
    <name type="scientific">Clostridium mobile</name>
    <dbReference type="NCBI Taxonomy" id="2841512"/>
    <lineage>
        <taxon>Bacteria</taxon>
        <taxon>Bacillati</taxon>
        <taxon>Bacillota</taxon>
        <taxon>Clostridia</taxon>
        <taxon>Eubacteriales</taxon>
        <taxon>Clostridiaceae</taxon>
        <taxon>Clostridium</taxon>
    </lineage>
</organism>
<dbReference type="PIRSF" id="PIRSF020408">
    <property type="entry name" value="UCP020408"/>
    <property type="match status" value="1"/>
</dbReference>
<dbReference type="Pfam" id="PF10087">
    <property type="entry name" value="DUF2325"/>
    <property type="match status" value="1"/>
</dbReference>
<proteinExistence type="inferred from homology"/>
<evidence type="ECO:0000313" key="3">
    <source>
        <dbReference type="Proteomes" id="UP000726170"/>
    </source>
</evidence>
<reference evidence="2 3" key="1">
    <citation type="submission" date="2021-06" db="EMBL/GenBank/DDBJ databases">
        <authorList>
            <person name="Sun Q."/>
            <person name="Li D."/>
        </authorList>
    </citation>
    <scope>NUCLEOTIDE SEQUENCE [LARGE SCALE GENOMIC DNA]</scope>
    <source>
        <strain evidence="2 3">MSJ-11</strain>
    </source>
</reference>
<dbReference type="EMBL" id="JAHLQF010000002">
    <property type="protein sequence ID" value="MBU5484664.1"/>
    <property type="molecule type" value="Genomic_DNA"/>
</dbReference>
<evidence type="ECO:0000256" key="1">
    <source>
        <dbReference type="ARBA" id="ARBA00007189"/>
    </source>
</evidence>
<dbReference type="RefSeq" id="WP_216439126.1">
    <property type="nucleotide sequence ID" value="NZ_JAHLQF010000002.1"/>
</dbReference>
<comment type="similarity">
    <text evidence="1">Belongs to the UPF0751 family.</text>
</comment>
<dbReference type="InterPro" id="IPR016772">
    <property type="entry name" value="UCP020408"/>
</dbReference>
<gene>
    <name evidence="2" type="ORF">KQI86_10000</name>
</gene>
<accession>A0ABS6EHG1</accession>
<protein>
    <submittedName>
        <fullName evidence="2">DUF2325 domain-containing protein</fullName>
    </submittedName>
</protein>
<name>A0ABS6EHG1_9CLOT</name>